<sequence>MMIRILIITFFSISTIGFSQSKLIFTYDSAGNQVKKVYCKTGNCEVLLKSANAKSVIEKVQSEKEIIEYKEFNNSISIFPNPTKGLLNLRWDSQYNDLISEIVVIDTASKVYSLNFVSDDSMIKLDLSYWPNGLYLVKFLFNDGNLITKKIIKK</sequence>
<evidence type="ECO:0000313" key="3">
    <source>
        <dbReference type="EMBL" id="TYP76859.1"/>
    </source>
</evidence>
<evidence type="ECO:0000259" key="2">
    <source>
        <dbReference type="Pfam" id="PF18962"/>
    </source>
</evidence>
<accession>A0A5S5CCH3</accession>
<dbReference type="Proteomes" id="UP000324376">
    <property type="component" value="Unassembled WGS sequence"/>
</dbReference>
<gene>
    <name evidence="3" type="ORF">BD809_1014</name>
</gene>
<keyword evidence="1" id="KW-0732">Signal</keyword>
<dbReference type="InterPro" id="IPR026444">
    <property type="entry name" value="Secre_tail"/>
</dbReference>
<organism evidence="3 4">
    <name type="scientific">Aquimarina intermedia</name>
    <dbReference type="NCBI Taxonomy" id="350814"/>
    <lineage>
        <taxon>Bacteria</taxon>
        <taxon>Pseudomonadati</taxon>
        <taxon>Bacteroidota</taxon>
        <taxon>Flavobacteriia</taxon>
        <taxon>Flavobacteriales</taxon>
        <taxon>Flavobacteriaceae</taxon>
        <taxon>Aquimarina</taxon>
    </lineage>
</organism>
<dbReference type="OrthoDB" id="1164497at2"/>
<dbReference type="AlphaFoldDB" id="A0A5S5CCH3"/>
<comment type="caution">
    <text evidence="3">The sequence shown here is derived from an EMBL/GenBank/DDBJ whole genome shotgun (WGS) entry which is preliminary data.</text>
</comment>
<protein>
    <submittedName>
        <fullName evidence="3">Putative secreted protein (Por secretion system target)</fullName>
    </submittedName>
</protein>
<dbReference type="Pfam" id="PF18962">
    <property type="entry name" value="Por_Secre_tail"/>
    <property type="match status" value="1"/>
</dbReference>
<proteinExistence type="predicted"/>
<keyword evidence="4" id="KW-1185">Reference proteome</keyword>
<feature type="domain" description="Secretion system C-terminal sorting" evidence="2">
    <location>
        <begin position="78"/>
        <end position="152"/>
    </location>
</feature>
<evidence type="ECO:0000256" key="1">
    <source>
        <dbReference type="ARBA" id="ARBA00022729"/>
    </source>
</evidence>
<evidence type="ECO:0000313" key="4">
    <source>
        <dbReference type="Proteomes" id="UP000324376"/>
    </source>
</evidence>
<dbReference type="EMBL" id="VNHU01000001">
    <property type="protein sequence ID" value="TYP76859.1"/>
    <property type="molecule type" value="Genomic_DNA"/>
</dbReference>
<reference evidence="3 4" key="1">
    <citation type="submission" date="2019-07" db="EMBL/GenBank/DDBJ databases">
        <title>Genomic Encyclopedia of Archaeal and Bacterial Type Strains, Phase II (KMG-II): from individual species to whole genera.</title>
        <authorList>
            <person name="Goeker M."/>
        </authorList>
    </citation>
    <scope>NUCLEOTIDE SEQUENCE [LARGE SCALE GENOMIC DNA]</scope>
    <source>
        <strain evidence="3 4">DSM 17527</strain>
    </source>
</reference>
<name>A0A5S5CCH3_9FLAO</name>
<dbReference type="NCBIfam" id="TIGR04183">
    <property type="entry name" value="Por_Secre_tail"/>
    <property type="match status" value="1"/>
</dbReference>